<dbReference type="AlphaFoldDB" id="A0A9R1V3H6"/>
<keyword evidence="2" id="KW-1185">Reference proteome</keyword>
<comment type="caution">
    <text evidence="1">The sequence shown here is derived from an EMBL/GenBank/DDBJ whole genome shotgun (WGS) entry which is preliminary data.</text>
</comment>
<name>A0A9R1V3H6_LACSA</name>
<evidence type="ECO:0000313" key="1">
    <source>
        <dbReference type="EMBL" id="KAJ0197591.1"/>
    </source>
</evidence>
<proteinExistence type="predicted"/>
<sequence length="108" mass="12461">MTIFLAIKAHYANFKQKPDTRGRMGFSSVQKYSDALRYLGYNIAFDVSNEYLKIYHEDYLCKPTARDIERLYLAHEDRHGFSGIIGSLNGMHIALEMSKCVAQSIYSR</sequence>
<gene>
    <name evidence="1" type="ORF">LSAT_V11C700353630</name>
</gene>
<dbReference type="Proteomes" id="UP000235145">
    <property type="component" value="Unassembled WGS sequence"/>
</dbReference>
<reference evidence="1 2" key="1">
    <citation type="journal article" date="2017" name="Nat. Commun.">
        <title>Genome assembly with in vitro proximity ligation data and whole-genome triplication in lettuce.</title>
        <authorList>
            <person name="Reyes-Chin-Wo S."/>
            <person name="Wang Z."/>
            <person name="Yang X."/>
            <person name="Kozik A."/>
            <person name="Arikit S."/>
            <person name="Song C."/>
            <person name="Xia L."/>
            <person name="Froenicke L."/>
            <person name="Lavelle D.O."/>
            <person name="Truco M.J."/>
            <person name="Xia R."/>
            <person name="Zhu S."/>
            <person name="Xu C."/>
            <person name="Xu H."/>
            <person name="Xu X."/>
            <person name="Cox K."/>
            <person name="Korf I."/>
            <person name="Meyers B.C."/>
            <person name="Michelmore R.W."/>
        </authorList>
    </citation>
    <scope>NUCLEOTIDE SEQUENCE [LARGE SCALE GENOMIC DNA]</scope>
    <source>
        <strain evidence="2">cv. Salinas</strain>
        <tissue evidence="1">Seedlings</tissue>
    </source>
</reference>
<dbReference type="EMBL" id="NBSK02000007">
    <property type="protein sequence ID" value="KAJ0197591.1"/>
    <property type="molecule type" value="Genomic_DNA"/>
</dbReference>
<protein>
    <submittedName>
        <fullName evidence="1">Uncharacterized protein</fullName>
    </submittedName>
</protein>
<evidence type="ECO:0000313" key="2">
    <source>
        <dbReference type="Proteomes" id="UP000235145"/>
    </source>
</evidence>
<accession>A0A9R1V3H6</accession>
<organism evidence="1 2">
    <name type="scientific">Lactuca sativa</name>
    <name type="common">Garden lettuce</name>
    <dbReference type="NCBI Taxonomy" id="4236"/>
    <lineage>
        <taxon>Eukaryota</taxon>
        <taxon>Viridiplantae</taxon>
        <taxon>Streptophyta</taxon>
        <taxon>Embryophyta</taxon>
        <taxon>Tracheophyta</taxon>
        <taxon>Spermatophyta</taxon>
        <taxon>Magnoliopsida</taxon>
        <taxon>eudicotyledons</taxon>
        <taxon>Gunneridae</taxon>
        <taxon>Pentapetalae</taxon>
        <taxon>asterids</taxon>
        <taxon>campanulids</taxon>
        <taxon>Asterales</taxon>
        <taxon>Asteraceae</taxon>
        <taxon>Cichorioideae</taxon>
        <taxon>Cichorieae</taxon>
        <taxon>Lactucinae</taxon>
        <taxon>Lactuca</taxon>
    </lineage>
</organism>
<dbReference type="PANTHER" id="PTHR47150">
    <property type="entry name" value="OS12G0169200 PROTEIN"/>
    <property type="match status" value="1"/>
</dbReference>
<dbReference type="PANTHER" id="PTHR47150:SF4">
    <property type="entry name" value="HARBINGER TRANSPOSASE-DERIVED PROTEIN-RELATED"/>
    <property type="match status" value="1"/>
</dbReference>